<evidence type="ECO:0000256" key="1">
    <source>
        <dbReference type="ARBA" id="ARBA00004651"/>
    </source>
</evidence>
<dbReference type="Pfam" id="PF13231">
    <property type="entry name" value="PMT_2"/>
    <property type="match status" value="1"/>
</dbReference>
<keyword evidence="2" id="KW-1003">Cell membrane</keyword>
<dbReference type="InterPro" id="IPR038731">
    <property type="entry name" value="RgtA/B/C-like"/>
</dbReference>
<feature type="transmembrane region" description="Helical" evidence="8">
    <location>
        <begin position="84"/>
        <end position="106"/>
    </location>
</feature>
<gene>
    <name evidence="10" type="ORF">LFTS_01328</name>
</gene>
<dbReference type="PANTHER" id="PTHR33908">
    <property type="entry name" value="MANNOSYLTRANSFERASE YKCB-RELATED"/>
    <property type="match status" value="1"/>
</dbReference>
<protein>
    <submittedName>
        <fullName evidence="10">Dolichyl-phosphate-mannose-protein mannosyltransferase</fullName>
    </submittedName>
</protein>
<keyword evidence="4 10" id="KW-0808">Transferase</keyword>
<dbReference type="RefSeq" id="WP_236625260.1">
    <property type="nucleotide sequence ID" value="NZ_JBPKCJ010000005.1"/>
</dbReference>
<evidence type="ECO:0000256" key="6">
    <source>
        <dbReference type="ARBA" id="ARBA00022989"/>
    </source>
</evidence>
<feature type="transmembrane region" description="Helical" evidence="8">
    <location>
        <begin position="172"/>
        <end position="201"/>
    </location>
</feature>
<dbReference type="EMBL" id="LT966316">
    <property type="protein sequence ID" value="SOU92700.1"/>
    <property type="molecule type" value="Genomic_DNA"/>
</dbReference>
<organism evidence="10">
    <name type="scientific">Leptospirillum ferriphilum</name>
    <dbReference type="NCBI Taxonomy" id="178606"/>
    <lineage>
        <taxon>Bacteria</taxon>
        <taxon>Pseudomonadati</taxon>
        <taxon>Nitrospirota</taxon>
        <taxon>Nitrospiria</taxon>
        <taxon>Nitrospirales</taxon>
        <taxon>Nitrospiraceae</taxon>
        <taxon>Leptospirillum</taxon>
    </lineage>
</organism>
<feature type="transmembrane region" description="Helical" evidence="8">
    <location>
        <begin position="143"/>
        <end position="160"/>
    </location>
</feature>
<feature type="transmembrane region" description="Helical" evidence="8">
    <location>
        <begin position="112"/>
        <end position="131"/>
    </location>
</feature>
<proteinExistence type="predicted"/>
<evidence type="ECO:0000259" key="9">
    <source>
        <dbReference type="Pfam" id="PF13231"/>
    </source>
</evidence>
<keyword evidence="6 8" id="KW-1133">Transmembrane helix</keyword>
<evidence type="ECO:0000256" key="5">
    <source>
        <dbReference type="ARBA" id="ARBA00022692"/>
    </source>
</evidence>
<evidence type="ECO:0000256" key="8">
    <source>
        <dbReference type="SAM" id="Phobius"/>
    </source>
</evidence>
<dbReference type="InterPro" id="IPR050297">
    <property type="entry name" value="LipidA_mod_glycosyltrf_83"/>
</dbReference>
<keyword evidence="7 8" id="KW-0472">Membrane</keyword>
<feature type="transmembrane region" description="Helical" evidence="8">
    <location>
        <begin position="21"/>
        <end position="38"/>
    </location>
</feature>
<feature type="transmembrane region" description="Helical" evidence="8">
    <location>
        <begin position="359"/>
        <end position="381"/>
    </location>
</feature>
<evidence type="ECO:0000313" key="10">
    <source>
        <dbReference type="EMBL" id="SOU92700.1"/>
    </source>
</evidence>
<evidence type="ECO:0000256" key="4">
    <source>
        <dbReference type="ARBA" id="ARBA00022679"/>
    </source>
</evidence>
<reference evidence="10" key="1">
    <citation type="submission" date="2017-12" db="EMBL/GenBank/DDBJ databases">
        <authorList>
            <consortium name="SysMetEx"/>
        </authorList>
    </citation>
    <scope>NUCLEOTIDE SEQUENCE</scope>
    <source>
        <strain evidence="10">Pb_238</strain>
    </source>
</reference>
<dbReference type="AlphaFoldDB" id="A0A2I2MHT1"/>
<feature type="transmembrane region" description="Helical" evidence="8">
    <location>
        <begin position="50"/>
        <end position="72"/>
    </location>
</feature>
<dbReference type="GO" id="GO:0005886">
    <property type="term" value="C:plasma membrane"/>
    <property type="evidence" value="ECO:0007669"/>
    <property type="project" value="UniProtKB-SubCell"/>
</dbReference>
<comment type="subcellular location">
    <subcellularLocation>
        <location evidence="1">Cell membrane</location>
        <topology evidence="1">Multi-pass membrane protein</topology>
    </subcellularLocation>
</comment>
<feature type="transmembrane region" description="Helical" evidence="8">
    <location>
        <begin position="330"/>
        <end position="347"/>
    </location>
</feature>
<feature type="transmembrane region" description="Helical" evidence="8">
    <location>
        <begin position="303"/>
        <end position="324"/>
    </location>
</feature>
<evidence type="ECO:0000256" key="7">
    <source>
        <dbReference type="ARBA" id="ARBA00023136"/>
    </source>
</evidence>
<feature type="transmembrane region" description="Helical" evidence="8">
    <location>
        <begin position="259"/>
        <end position="283"/>
    </location>
</feature>
<sequence>MKSLFSRDKTRNRSFSLTGPAGVLLLMVVPTLLRLFLIGRFDLGNDEAHYYMYAVHPDFSFFDHPLMIGLLISRGMEWWGQNEFGVRFFAPVLFFLASLILALIAWKLFPSWPYVLTVLALLNAVPLFGLLGSTLMLPDDPLTVFWLLYLLIFLDAVRLHPTLSIAGRAGVWALLGTLFGLALLSKYNAVLLPLITFGILFKERTLRPMLREPWPWAGLGLGLLIAWPLFYWNGIHQGASFLFQARHGLGGFSFNWVSFYQMVLGQIGYVSPILWTMVLASFFVTFRSGSPFPKDEDGLRARIVFWFSLGPLVFFNIVGVFHPILPHWPALGYLSALLLLAAVYQKTKEESFRKWTRAGVALGAGMIVVVLLQVTTNMIVLPGSFPRHVRLKATSPYLEVRYRPVPRWVDITNDLFGFKRLARHLEKEGETDPKKWSFYDSDHFNTADELAFYLHAPDRTLCLVQGPTQFDFWTPPSKFMGGNGIFVSTDKYPTDPRSLYPAGTFRDIVAEPPYAIYRRGHLARIFYVYRLIGLEHLPWQKGERAQ</sequence>
<feature type="domain" description="Glycosyltransferase RgtA/B/C/D-like" evidence="9">
    <location>
        <begin position="63"/>
        <end position="232"/>
    </location>
</feature>
<keyword evidence="3 10" id="KW-0328">Glycosyltransferase</keyword>
<dbReference type="PANTHER" id="PTHR33908:SF11">
    <property type="entry name" value="MEMBRANE PROTEIN"/>
    <property type="match status" value="1"/>
</dbReference>
<dbReference type="GO" id="GO:0009103">
    <property type="term" value="P:lipopolysaccharide biosynthetic process"/>
    <property type="evidence" value="ECO:0007669"/>
    <property type="project" value="UniProtKB-ARBA"/>
</dbReference>
<accession>A0A2I2MHT1</accession>
<dbReference type="GO" id="GO:0016763">
    <property type="term" value="F:pentosyltransferase activity"/>
    <property type="evidence" value="ECO:0007669"/>
    <property type="project" value="TreeGrafter"/>
</dbReference>
<evidence type="ECO:0000256" key="2">
    <source>
        <dbReference type="ARBA" id="ARBA00022475"/>
    </source>
</evidence>
<feature type="transmembrane region" description="Helical" evidence="8">
    <location>
        <begin position="213"/>
        <end position="232"/>
    </location>
</feature>
<name>A0A2I2MHT1_9BACT</name>
<evidence type="ECO:0000256" key="3">
    <source>
        <dbReference type="ARBA" id="ARBA00022676"/>
    </source>
</evidence>
<keyword evidence="5 8" id="KW-0812">Transmembrane</keyword>